<organism evidence="2 3">
    <name type="scientific">Treponema ruminis</name>
    <dbReference type="NCBI Taxonomy" id="744515"/>
    <lineage>
        <taxon>Bacteria</taxon>
        <taxon>Pseudomonadati</taxon>
        <taxon>Spirochaetota</taxon>
        <taxon>Spirochaetia</taxon>
        <taxon>Spirochaetales</taxon>
        <taxon>Treponemataceae</taxon>
        <taxon>Treponema</taxon>
    </lineage>
</organism>
<dbReference type="Proteomes" id="UP000518887">
    <property type="component" value="Unassembled WGS sequence"/>
</dbReference>
<dbReference type="EMBL" id="JACHFQ010000001">
    <property type="protein sequence ID" value="MBB5225066.1"/>
    <property type="molecule type" value="Genomic_DNA"/>
</dbReference>
<reference evidence="2 3" key="1">
    <citation type="submission" date="2020-08" db="EMBL/GenBank/DDBJ databases">
        <title>Genomic Encyclopedia of Type Strains, Phase IV (KMG-IV): sequencing the most valuable type-strain genomes for metagenomic binning, comparative biology and taxonomic classification.</title>
        <authorList>
            <person name="Goeker M."/>
        </authorList>
    </citation>
    <scope>NUCLEOTIDE SEQUENCE [LARGE SCALE GENOMIC DNA]</scope>
    <source>
        <strain evidence="2 3">DSM 103462</strain>
    </source>
</reference>
<dbReference type="AlphaFoldDB" id="A0A7W8G7E7"/>
<dbReference type="RefSeq" id="WP_184656952.1">
    <property type="nucleotide sequence ID" value="NZ_CP031518.1"/>
</dbReference>
<keyword evidence="1" id="KW-0732">Signal</keyword>
<feature type="signal peptide" evidence="1">
    <location>
        <begin position="1"/>
        <end position="21"/>
    </location>
</feature>
<dbReference type="PROSITE" id="PS51257">
    <property type="entry name" value="PROKAR_LIPOPROTEIN"/>
    <property type="match status" value="1"/>
</dbReference>
<comment type="caution">
    <text evidence="2">The sequence shown here is derived from an EMBL/GenBank/DDBJ whole genome shotgun (WGS) entry which is preliminary data.</text>
</comment>
<keyword evidence="3" id="KW-1185">Reference proteome</keyword>
<name>A0A7W8G7E7_9SPIR</name>
<evidence type="ECO:0008006" key="4">
    <source>
        <dbReference type="Google" id="ProtNLM"/>
    </source>
</evidence>
<gene>
    <name evidence="2" type="ORF">HNP76_000406</name>
</gene>
<evidence type="ECO:0000313" key="3">
    <source>
        <dbReference type="Proteomes" id="UP000518887"/>
    </source>
</evidence>
<evidence type="ECO:0000313" key="2">
    <source>
        <dbReference type="EMBL" id="MBB5225066.1"/>
    </source>
</evidence>
<protein>
    <recommendedName>
        <fullName evidence="4">Lipoprotein</fullName>
    </recommendedName>
</protein>
<sequence length="457" mass="50462">MKLIRTFIASVTTAIALVTFAACSHDSDSENTQVQVSFEGTSLYGSLLDVNFVGAHTAYVSMHDSLLSDEENLYSYTATSDTVTLQMQKIAAPDGSGKLVTQAGYIGYWESEDFKYANIITDDVTSWYQTEIFTVTDADDTVYTFTNKTTYTRNGDKTSSVIMTSGKSKSSSGTETTLFSDLSGYTDIESKYSASEFTNVVTVHVYKVTTTIENEEESVSIAPYTGYPFSLVGASVGKSESAVGSDDADTQEDINLRKEFFASRYEELSANDWAMVKAEFMPRTYRYEKNKTVTKSALKEDGTYEHYNVTYDYYLTQQYTSAETSIFMYAPDDVADLAQFTGNAAVFKGFTGSISFVKNGSTTESYHSESVDTSTKKMTFFEVIESDEEESVESDDTLAKTITATYSVNENGNATTLTLAFETKQGFTVSGKTITLEYSPVEEGLMIDVTKSCKPRF</sequence>
<feature type="chain" id="PRO_5031110751" description="Lipoprotein" evidence="1">
    <location>
        <begin position="22"/>
        <end position="457"/>
    </location>
</feature>
<evidence type="ECO:0000256" key="1">
    <source>
        <dbReference type="SAM" id="SignalP"/>
    </source>
</evidence>
<accession>A0A7W8G7E7</accession>
<proteinExistence type="predicted"/>